<dbReference type="Proteomes" id="UP000095185">
    <property type="component" value="Chromosome"/>
</dbReference>
<dbReference type="InterPro" id="IPR007730">
    <property type="entry name" value="SPOR-like_dom"/>
</dbReference>
<dbReference type="STRING" id="274537.BIU88_03205"/>
<keyword evidence="4" id="KW-1185">Reference proteome</keyword>
<accession>A0A1D8CWG7</accession>
<evidence type="ECO:0000259" key="2">
    <source>
        <dbReference type="PROSITE" id="PS51724"/>
    </source>
</evidence>
<dbReference type="AlphaFoldDB" id="A0A1D8CWG7"/>
<dbReference type="PROSITE" id="PS51724">
    <property type="entry name" value="SPOR"/>
    <property type="match status" value="1"/>
</dbReference>
<dbReference type="Gene3D" id="3.30.70.1070">
    <property type="entry name" value="Sporulation related repeat"/>
    <property type="match status" value="1"/>
</dbReference>
<feature type="domain" description="SPOR" evidence="2">
    <location>
        <begin position="191"/>
        <end position="264"/>
    </location>
</feature>
<dbReference type="Pfam" id="PF05036">
    <property type="entry name" value="SPOR"/>
    <property type="match status" value="1"/>
</dbReference>
<dbReference type="KEGG" id="clz:BIU88_03205"/>
<dbReference type="GO" id="GO:0042834">
    <property type="term" value="F:peptidoglycan binding"/>
    <property type="evidence" value="ECO:0007669"/>
    <property type="project" value="InterPro"/>
</dbReference>
<feature type="compositionally biased region" description="Polar residues" evidence="1">
    <location>
        <begin position="137"/>
        <end position="149"/>
    </location>
</feature>
<name>A0A1D8CWG7_CHLLM</name>
<dbReference type="SUPFAM" id="SSF110997">
    <property type="entry name" value="Sporulation related repeat"/>
    <property type="match status" value="1"/>
</dbReference>
<proteinExistence type="predicted"/>
<reference evidence="3" key="1">
    <citation type="submission" date="2016-09" db="EMBL/GenBank/DDBJ databases">
        <title>Genome sequence of Chlorobaculum limnaeum.</title>
        <authorList>
            <person name="Liu Z."/>
            <person name="Tank M."/>
            <person name="Bryant D.A."/>
        </authorList>
    </citation>
    <scope>NUCLEOTIDE SEQUENCE [LARGE SCALE GENOMIC DNA]</scope>
    <source>
        <strain evidence="3">DSM 1677</strain>
    </source>
</reference>
<protein>
    <submittedName>
        <fullName evidence="3">Sporulation protein</fullName>
    </submittedName>
</protein>
<evidence type="ECO:0000256" key="1">
    <source>
        <dbReference type="SAM" id="MobiDB-lite"/>
    </source>
</evidence>
<evidence type="ECO:0000313" key="3">
    <source>
        <dbReference type="EMBL" id="AOS83236.1"/>
    </source>
</evidence>
<feature type="region of interest" description="Disordered" evidence="1">
    <location>
        <begin position="127"/>
        <end position="195"/>
    </location>
</feature>
<dbReference type="InterPro" id="IPR036680">
    <property type="entry name" value="SPOR-like_sf"/>
</dbReference>
<dbReference type="OrthoDB" id="597560at2"/>
<sequence>MQRISYLSMLTMRIRQFILVCVMTSLGIPILQPAAVADEISYASEIAQYVREDKVYLLENIRPQIRKPSEKIHVEALLTDDGPKAAKLYRKQLAEYPDPSIDSISRSRIAAYEQAITIIPGLPVMQAKASTGPRPSLATTSYQPSQPTRSAVRPDSSLKRISPPPAPARPASSGATTGTPLPPPRPQMSGATATGGFTLQFGSFDSVTNADQMAAQLNSRAPARVRQINGVYKVRLQRSFTTQQEAEAFARTLPIESIVVPQLP</sequence>
<gene>
    <name evidence="3" type="ORF">BIU88_03205</name>
</gene>
<dbReference type="EMBL" id="CP017305">
    <property type="protein sequence ID" value="AOS83236.1"/>
    <property type="molecule type" value="Genomic_DNA"/>
</dbReference>
<organism evidence="3 4">
    <name type="scientific">Chlorobaculum limnaeum</name>
    <dbReference type="NCBI Taxonomy" id="274537"/>
    <lineage>
        <taxon>Bacteria</taxon>
        <taxon>Pseudomonadati</taxon>
        <taxon>Chlorobiota</taxon>
        <taxon>Chlorobiia</taxon>
        <taxon>Chlorobiales</taxon>
        <taxon>Chlorobiaceae</taxon>
        <taxon>Chlorobaculum</taxon>
    </lineage>
</organism>
<evidence type="ECO:0000313" key="4">
    <source>
        <dbReference type="Proteomes" id="UP000095185"/>
    </source>
</evidence>